<dbReference type="Gene3D" id="1.10.238.10">
    <property type="entry name" value="EF-hand"/>
    <property type="match status" value="1"/>
</dbReference>
<dbReference type="PRINTS" id="PR01697">
    <property type="entry name" value="PARVALBUMIN"/>
</dbReference>
<feature type="domain" description="EF-hand" evidence="8">
    <location>
        <begin position="257"/>
        <end position="292"/>
    </location>
</feature>
<keyword evidence="4 5" id="KW-0106">Calcium</keyword>
<feature type="domain" description="EF-hand" evidence="8">
    <location>
        <begin position="216"/>
        <end position="251"/>
    </location>
</feature>
<dbReference type="InterPro" id="IPR008080">
    <property type="entry name" value="Parvalbumin"/>
</dbReference>
<dbReference type="Proteomes" id="UP000291022">
    <property type="component" value="Unassembled WGS sequence"/>
</dbReference>
<dbReference type="GO" id="GO:0005737">
    <property type="term" value="C:cytoplasm"/>
    <property type="evidence" value="ECO:0007669"/>
    <property type="project" value="TreeGrafter"/>
</dbReference>
<keyword evidence="10" id="KW-1185">Reference proteome</keyword>
<dbReference type="Pfam" id="PF13499">
    <property type="entry name" value="EF-hand_7"/>
    <property type="match status" value="1"/>
</dbReference>
<evidence type="ECO:0000256" key="2">
    <source>
        <dbReference type="ARBA" id="ARBA00022723"/>
    </source>
</evidence>
<keyword evidence="3" id="KW-0677">Repeat</keyword>
<dbReference type="STRING" id="9643.ENSUAMP00000025311"/>
<sequence>MEVTLGWPACQRWGLGCIFLQGPGRPSPCKAGRPTGLCSQGQLPLGTLLRRQELAPCRDRVCFGLSRAPPPARLRPPSWLPVHHRARMDEDFSSQMKKMALAMGTSLSDKDIELLPTDMRHHGTALPRSPARPPRPGPSHGQGSCGHRSPCASSPFPGLSGPGHAGWGEGEERPRQSPPQGRSLPLGPRDLRLAVPGSFNYLKFLEHMQKFQASGQLDSAIRQAFQTLDKDKSGFIEWNEIKYILSTVPSSGPTAPLTDEEAEAMIQVADTDGDGRIDFEEFSELIKKEKMPKKK</sequence>
<evidence type="ECO:0000256" key="6">
    <source>
        <dbReference type="RuleBase" id="RU368048"/>
    </source>
</evidence>
<reference evidence="9" key="3">
    <citation type="submission" date="2025-09" db="UniProtKB">
        <authorList>
            <consortium name="Ensembl"/>
        </authorList>
    </citation>
    <scope>IDENTIFICATION</scope>
</reference>
<dbReference type="Ensembl" id="ENSUAMT00000028265.1">
    <property type="protein sequence ID" value="ENSUAMP00000025311.1"/>
    <property type="gene ID" value="ENSUAMG00000019732.1"/>
</dbReference>
<dbReference type="InterPro" id="IPR011992">
    <property type="entry name" value="EF-hand-dom_pair"/>
</dbReference>
<feature type="region of interest" description="Disordered" evidence="7">
    <location>
        <begin position="121"/>
        <end position="189"/>
    </location>
</feature>
<evidence type="ECO:0000256" key="4">
    <source>
        <dbReference type="ARBA" id="ARBA00022837"/>
    </source>
</evidence>
<evidence type="ECO:0000256" key="3">
    <source>
        <dbReference type="ARBA" id="ARBA00022737"/>
    </source>
</evidence>
<organism evidence="9 10">
    <name type="scientific">Ursus americanus</name>
    <name type="common">American black bear</name>
    <name type="synonym">Euarctos americanus</name>
    <dbReference type="NCBI Taxonomy" id="9643"/>
    <lineage>
        <taxon>Eukaryota</taxon>
        <taxon>Metazoa</taxon>
        <taxon>Chordata</taxon>
        <taxon>Craniata</taxon>
        <taxon>Vertebrata</taxon>
        <taxon>Euteleostomi</taxon>
        <taxon>Mammalia</taxon>
        <taxon>Eutheria</taxon>
        <taxon>Laurasiatheria</taxon>
        <taxon>Carnivora</taxon>
        <taxon>Caniformia</taxon>
        <taxon>Ursidae</taxon>
        <taxon>Ursus</taxon>
    </lineage>
</organism>
<dbReference type="FunFam" id="1.10.238.10:FF:000629">
    <property type="entry name" value="Parvalbumin beta 2"/>
    <property type="match status" value="1"/>
</dbReference>
<feature type="binding site" evidence="5">
    <location>
        <position position="240"/>
    </location>
    <ligand>
        <name>Ca(2+)</name>
        <dbReference type="ChEBI" id="CHEBI:29108"/>
        <label>1</label>
    </ligand>
</feature>
<name>A0A452S0C7_URSAM</name>
<comment type="function">
    <text evidence="6">In muscle, parvalbumin is thought to be involved in relaxation after contraction. It binds two calcium ions.</text>
</comment>
<proteinExistence type="inferred from homology"/>
<dbReference type="PROSITE" id="PS50222">
    <property type="entry name" value="EF_HAND_2"/>
    <property type="match status" value="2"/>
</dbReference>
<feature type="binding site" evidence="5">
    <location>
        <position position="235"/>
    </location>
    <ligand>
        <name>Ca(2+)</name>
        <dbReference type="ChEBI" id="CHEBI:29108"/>
        <label>1</label>
    </ligand>
</feature>
<comment type="similarity">
    <text evidence="1 6">Belongs to the parvalbumin family.</text>
</comment>
<evidence type="ECO:0000256" key="5">
    <source>
        <dbReference type="PIRSR" id="PIRSR608080-1"/>
    </source>
</evidence>
<feature type="binding site" evidence="5">
    <location>
        <position position="274"/>
    </location>
    <ligand>
        <name>Ca(2+)</name>
        <dbReference type="ChEBI" id="CHEBI:29108"/>
        <label>1</label>
    </ligand>
</feature>
<evidence type="ECO:0000256" key="1">
    <source>
        <dbReference type="ARBA" id="ARBA00009753"/>
    </source>
</evidence>
<feature type="binding site" evidence="5">
    <location>
        <position position="233"/>
    </location>
    <ligand>
        <name>Ca(2+)</name>
        <dbReference type="ChEBI" id="CHEBI:29108"/>
        <label>1</label>
    </ligand>
</feature>
<keyword evidence="2 5" id="KW-0479">Metal-binding</keyword>
<feature type="binding site" evidence="5">
    <location>
        <position position="270"/>
    </location>
    <ligand>
        <name>Ca(2+)</name>
        <dbReference type="ChEBI" id="CHEBI:29108"/>
        <label>1</label>
    </ligand>
</feature>
<accession>A0A452S0C7</accession>
<feature type="binding site" evidence="5">
    <location>
        <position position="281"/>
    </location>
    <ligand>
        <name>Ca(2+)</name>
        <dbReference type="ChEBI" id="CHEBI:29108"/>
        <label>1</label>
    </ligand>
</feature>
<reference evidence="10" key="1">
    <citation type="submission" date="2016-06" db="EMBL/GenBank/DDBJ databases">
        <title>De novo assembly and RNA-Seq shows season-dependent expression and editing in black bear kidneys.</title>
        <authorList>
            <person name="Korstanje R."/>
            <person name="Srivastava A."/>
            <person name="Sarsani V.K."/>
            <person name="Sheehan S.M."/>
            <person name="Seger R.L."/>
            <person name="Barter M.E."/>
            <person name="Lindqvist C."/>
            <person name="Brody L.C."/>
            <person name="Mullikin J.C."/>
        </authorList>
    </citation>
    <scope>NUCLEOTIDE SEQUENCE [LARGE SCALE GENOMIC DNA]</scope>
</reference>
<dbReference type="GeneTree" id="ENSGT00930000151136"/>
<gene>
    <name evidence="9" type="primary">PVALEF</name>
</gene>
<dbReference type="InterPro" id="IPR002048">
    <property type="entry name" value="EF_hand_dom"/>
</dbReference>
<protein>
    <recommendedName>
        <fullName evidence="6">Parvalbumin</fullName>
    </recommendedName>
</protein>
<dbReference type="AlphaFoldDB" id="A0A452S0C7"/>
<dbReference type="InterPro" id="IPR018247">
    <property type="entry name" value="EF_Hand_1_Ca_BS"/>
</dbReference>
<dbReference type="PANTHER" id="PTHR11653">
    <property type="entry name" value="PARVALBUMIN ALPHA"/>
    <property type="match status" value="1"/>
</dbReference>
<dbReference type="SMART" id="SM00054">
    <property type="entry name" value="EFh"/>
    <property type="match status" value="2"/>
</dbReference>
<reference evidence="9" key="2">
    <citation type="submission" date="2025-08" db="UniProtKB">
        <authorList>
            <consortium name="Ensembl"/>
        </authorList>
    </citation>
    <scope>IDENTIFICATION</scope>
</reference>
<evidence type="ECO:0000259" key="8">
    <source>
        <dbReference type="PROSITE" id="PS50222"/>
    </source>
</evidence>
<evidence type="ECO:0000256" key="7">
    <source>
        <dbReference type="SAM" id="MobiDB-lite"/>
    </source>
</evidence>
<dbReference type="SUPFAM" id="SSF47473">
    <property type="entry name" value="EF-hand"/>
    <property type="match status" value="1"/>
</dbReference>
<dbReference type="PANTHER" id="PTHR11653:SF2">
    <property type="entry name" value="PARVALBUMIN ALPHA"/>
    <property type="match status" value="1"/>
</dbReference>
<evidence type="ECO:0000313" key="9">
    <source>
        <dbReference type="Ensembl" id="ENSUAMP00000025311.1"/>
    </source>
</evidence>
<evidence type="ECO:0000313" key="10">
    <source>
        <dbReference type="Proteomes" id="UP000291022"/>
    </source>
</evidence>
<feature type="binding site" evidence="5">
    <location>
        <position position="229"/>
    </location>
    <ligand>
        <name>Ca(2+)</name>
        <dbReference type="ChEBI" id="CHEBI:29108"/>
        <label>1</label>
    </ligand>
</feature>
<feature type="binding site" evidence="5">
    <location>
        <position position="231"/>
    </location>
    <ligand>
        <name>Ca(2+)</name>
        <dbReference type="ChEBI" id="CHEBI:29108"/>
        <label>1</label>
    </ligand>
</feature>
<dbReference type="PROSITE" id="PS00018">
    <property type="entry name" value="EF_HAND_1"/>
    <property type="match status" value="2"/>
</dbReference>
<feature type="binding site" evidence="5">
    <location>
        <position position="272"/>
    </location>
    <ligand>
        <name>Ca(2+)</name>
        <dbReference type="ChEBI" id="CHEBI:29108"/>
        <label>1</label>
    </ligand>
</feature>
<dbReference type="GO" id="GO:0005509">
    <property type="term" value="F:calcium ion binding"/>
    <property type="evidence" value="ECO:0007669"/>
    <property type="project" value="UniProtKB-UniRule"/>
</dbReference>